<dbReference type="GeneID" id="17283021"/>
<reference evidence="1" key="2">
    <citation type="submission" date="2024-10" db="UniProtKB">
        <authorList>
            <consortium name="EnsemblProtists"/>
        </authorList>
    </citation>
    <scope>IDENTIFICATION</scope>
</reference>
<sequence>MGVGASRPTTTATEDLGSLSTGSSDLWSAARTCPAARSRSAAKNAFAPSEMVDILWPRWVARIGVTRSTQAWFLTADRQKGGVRSSFGVGEILWKAANALWAEQADAGPSPDDAGQKTGLYSQIFFIFLLKIAENRIEKEYRIGRITREVSFFIYLFDAGPDLDEDRGSLDFS</sequence>
<evidence type="ECO:0000313" key="2">
    <source>
        <dbReference type="Proteomes" id="UP000013827"/>
    </source>
</evidence>
<evidence type="ECO:0000313" key="1">
    <source>
        <dbReference type="EnsemblProtists" id="EOD37752"/>
    </source>
</evidence>
<dbReference type="EnsemblProtists" id="EOD37752">
    <property type="protein sequence ID" value="EOD37752"/>
    <property type="gene ID" value="EMIHUDRAFT_251942"/>
</dbReference>
<protein>
    <submittedName>
        <fullName evidence="1">Uncharacterized protein</fullName>
    </submittedName>
</protein>
<name>A0A0D3KPR7_EMIH1</name>
<dbReference type="Proteomes" id="UP000013827">
    <property type="component" value="Unassembled WGS sequence"/>
</dbReference>
<reference evidence="2" key="1">
    <citation type="journal article" date="2013" name="Nature">
        <title>Pan genome of the phytoplankton Emiliania underpins its global distribution.</title>
        <authorList>
            <person name="Read B.A."/>
            <person name="Kegel J."/>
            <person name="Klute M.J."/>
            <person name="Kuo A."/>
            <person name="Lefebvre S.C."/>
            <person name="Maumus F."/>
            <person name="Mayer C."/>
            <person name="Miller J."/>
            <person name="Monier A."/>
            <person name="Salamov A."/>
            <person name="Young J."/>
            <person name="Aguilar M."/>
            <person name="Claverie J.M."/>
            <person name="Frickenhaus S."/>
            <person name="Gonzalez K."/>
            <person name="Herman E.K."/>
            <person name="Lin Y.C."/>
            <person name="Napier J."/>
            <person name="Ogata H."/>
            <person name="Sarno A.F."/>
            <person name="Shmutz J."/>
            <person name="Schroeder D."/>
            <person name="de Vargas C."/>
            <person name="Verret F."/>
            <person name="von Dassow P."/>
            <person name="Valentin K."/>
            <person name="Van de Peer Y."/>
            <person name="Wheeler G."/>
            <person name="Dacks J.B."/>
            <person name="Delwiche C.F."/>
            <person name="Dyhrman S.T."/>
            <person name="Glockner G."/>
            <person name="John U."/>
            <person name="Richards T."/>
            <person name="Worden A.Z."/>
            <person name="Zhang X."/>
            <person name="Grigoriev I.V."/>
            <person name="Allen A.E."/>
            <person name="Bidle K."/>
            <person name="Borodovsky M."/>
            <person name="Bowler C."/>
            <person name="Brownlee C."/>
            <person name="Cock J.M."/>
            <person name="Elias M."/>
            <person name="Gladyshev V.N."/>
            <person name="Groth M."/>
            <person name="Guda C."/>
            <person name="Hadaegh A."/>
            <person name="Iglesias-Rodriguez M.D."/>
            <person name="Jenkins J."/>
            <person name="Jones B.M."/>
            <person name="Lawson T."/>
            <person name="Leese F."/>
            <person name="Lindquist E."/>
            <person name="Lobanov A."/>
            <person name="Lomsadze A."/>
            <person name="Malik S.B."/>
            <person name="Marsh M.E."/>
            <person name="Mackinder L."/>
            <person name="Mock T."/>
            <person name="Mueller-Roeber B."/>
            <person name="Pagarete A."/>
            <person name="Parker M."/>
            <person name="Probert I."/>
            <person name="Quesneville H."/>
            <person name="Raines C."/>
            <person name="Rensing S.A."/>
            <person name="Riano-Pachon D.M."/>
            <person name="Richier S."/>
            <person name="Rokitta S."/>
            <person name="Shiraiwa Y."/>
            <person name="Soanes D.M."/>
            <person name="van der Giezen M."/>
            <person name="Wahlund T.M."/>
            <person name="Williams B."/>
            <person name="Wilson W."/>
            <person name="Wolfe G."/>
            <person name="Wurch L.L."/>
        </authorList>
    </citation>
    <scope>NUCLEOTIDE SEQUENCE</scope>
</reference>
<organism evidence="1 2">
    <name type="scientific">Emiliania huxleyi (strain CCMP1516)</name>
    <dbReference type="NCBI Taxonomy" id="280463"/>
    <lineage>
        <taxon>Eukaryota</taxon>
        <taxon>Haptista</taxon>
        <taxon>Haptophyta</taxon>
        <taxon>Prymnesiophyceae</taxon>
        <taxon>Isochrysidales</taxon>
        <taxon>Noelaerhabdaceae</taxon>
        <taxon>Emiliania</taxon>
    </lineage>
</organism>
<dbReference type="RefSeq" id="XP_005790181.1">
    <property type="nucleotide sequence ID" value="XM_005790124.1"/>
</dbReference>
<dbReference type="HOGENOM" id="CLU_1550424_0_0_1"/>
<dbReference type="PaxDb" id="2903-EOD37752"/>
<dbReference type="AlphaFoldDB" id="A0A0D3KPR7"/>
<accession>A0A0D3KPR7</accession>
<proteinExistence type="predicted"/>
<dbReference type="KEGG" id="ehx:EMIHUDRAFT_251942"/>
<keyword evidence="2" id="KW-1185">Reference proteome</keyword>